<dbReference type="PANTHER" id="PTHR43014">
    <property type="entry name" value="MERCURIC REDUCTASE"/>
    <property type="match status" value="1"/>
</dbReference>
<reference evidence="6 7" key="1">
    <citation type="submission" date="2016-10" db="EMBL/GenBank/DDBJ databases">
        <authorList>
            <person name="de Groot N.N."/>
        </authorList>
    </citation>
    <scope>NUCLEOTIDE SEQUENCE [LARGE SCALE GENOMIC DNA]</scope>
    <source>
        <strain evidence="6 7">DSM 15827</strain>
    </source>
</reference>
<dbReference type="PRINTS" id="PR00411">
    <property type="entry name" value="PNDRDTASEI"/>
</dbReference>
<keyword evidence="3" id="KW-0274">FAD</keyword>
<dbReference type="Gene3D" id="3.30.390.30">
    <property type="match status" value="1"/>
</dbReference>
<proteinExistence type="predicted"/>
<organism evidence="6 7">
    <name type="scientific">Granulicatella balaenopterae</name>
    <dbReference type="NCBI Taxonomy" id="137733"/>
    <lineage>
        <taxon>Bacteria</taxon>
        <taxon>Bacillati</taxon>
        <taxon>Bacillota</taxon>
        <taxon>Bacilli</taxon>
        <taxon>Lactobacillales</taxon>
        <taxon>Carnobacteriaceae</taxon>
        <taxon>Granulicatella</taxon>
    </lineage>
</organism>
<dbReference type="InterPro" id="IPR023753">
    <property type="entry name" value="FAD/NAD-binding_dom"/>
</dbReference>
<dbReference type="InterPro" id="IPR036188">
    <property type="entry name" value="FAD/NAD-bd_sf"/>
</dbReference>
<keyword evidence="7" id="KW-1185">Reference proteome</keyword>
<sequence length="420" mass="46562">MYDVLVIGWGKAGKTIALKAAKQHKKVAIIEKDPSMFGGTCINRACLPTKSLEKSAKIVAQAKKMGITVDEDQAFLEAMAKKDAMVHKLNQKSYSLLDVEETADIYIGEAKFLNNQEVWVNGEVLTAKNMIINTGSTPRRIGNYKTSEEILNLTKRPEKLLIVGAGFIGLEFASIFNNFGTAVTVSQIDDQFLPMEDEEDSKRVLEVLQNRGITFKFNQTEINDEGFDEVLVSIGRVPNTKNLGLENTDIVLGERGEIVVDENLHTSVDHIYAVGDVKGGAFFTYISLDDSRIVLPQIMGEKNTRTTAYREGFATATFIDPAYARVGLNEKQAQAKGIHYTKHQVETMAIPKAHVIGEPAGFSKILVDDEGYIIGATLYHQEAHEMINTLAIAIKEGIKFDTIKNFIYTHPTFSESLNDF</sequence>
<dbReference type="SUPFAM" id="SSF51905">
    <property type="entry name" value="FAD/NAD(P)-binding domain"/>
    <property type="match status" value="1"/>
</dbReference>
<feature type="domain" description="FAD/NAD(P)-binding" evidence="5">
    <location>
        <begin position="2"/>
        <end position="278"/>
    </location>
</feature>
<dbReference type="GO" id="GO:0003955">
    <property type="term" value="F:NAD(P)H dehydrogenase (quinone) activity"/>
    <property type="evidence" value="ECO:0007669"/>
    <property type="project" value="TreeGrafter"/>
</dbReference>
<dbReference type="Proteomes" id="UP000198556">
    <property type="component" value="Unassembled WGS sequence"/>
</dbReference>
<keyword evidence="6" id="KW-0670">Pyruvate</keyword>
<dbReference type="STRING" id="137733.SAMN05421767_11321"/>
<gene>
    <name evidence="6" type="ORF">SAMN05421767_11321</name>
</gene>
<evidence type="ECO:0000256" key="2">
    <source>
        <dbReference type="ARBA" id="ARBA00022630"/>
    </source>
</evidence>
<evidence type="ECO:0000259" key="4">
    <source>
        <dbReference type="Pfam" id="PF02852"/>
    </source>
</evidence>
<evidence type="ECO:0000313" key="6">
    <source>
        <dbReference type="EMBL" id="SEQ97527.1"/>
    </source>
</evidence>
<dbReference type="PANTHER" id="PTHR43014:SF4">
    <property type="entry name" value="PYRIDINE NUCLEOTIDE-DISULFIDE OXIDOREDUCTASE RCLA-RELATED"/>
    <property type="match status" value="1"/>
</dbReference>
<dbReference type="OrthoDB" id="9800167at2"/>
<dbReference type="InterPro" id="IPR016156">
    <property type="entry name" value="FAD/NAD-linked_Rdtase_dimer_sf"/>
</dbReference>
<protein>
    <submittedName>
        <fullName evidence="6">Pyruvate/2-oxoglutarate dehydrogenase complex, dihydrolipoamide dehydrogenase (E3) component</fullName>
    </submittedName>
</protein>
<dbReference type="AlphaFoldDB" id="A0A1H9KF30"/>
<dbReference type="InterPro" id="IPR004099">
    <property type="entry name" value="Pyr_nucl-diS_OxRdtase_dimer"/>
</dbReference>
<evidence type="ECO:0000256" key="3">
    <source>
        <dbReference type="ARBA" id="ARBA00022827"/>
    </source>
</evidence>
<dbReference type="Pfam" id="PF02852">
    <property type="entry name" value="Pyr_redox_dim"/>
    <property type="match status" value="1"/>
</dbReference>
<feature type="domain" description="Pyridine nucleotide-disulphide oxidoreductase dimerisation" evidence="4">
    <location>
        <begin position="314"/>
        <end position="418"/>
    </location>
</feature>
<comment type="cofactor">
    <cofactor evidence="1">
        <name>FAD</name>
        <dbReference type="ChEBI" id="CHEBI:57692"/>
    </cofactor>
</comment>
<evidence type="ECO:0000313" key="7">
    <source>
        <dbReference type="Proteomes" id="UP000198556"/>
    </source>
</evidence>
<dbReference type="PRINTS" id="PR00368">
    <property type="entry name" value="FADPNR"/>
</dbReference>
<evidence type="ECO:0000256" key="1">
    <source>
        <dbReference type="ARBA" id="ARBA00001974"/>
    </source>
</evidence>
<dbReference type="EMBL" id="FOGF01000013">
    <property type="protein sequence ID" value="SEQ97527.1"/>
    <property type="molecule type" value="Genomic_DNA"/>
</dbReference>
<keyword evidence="2" id="KW-0285">Flavoprotein</keyword>
<dbReference type="GO" id="GO:0050660">
    <property type="term" value="F:flavin adenine dinucleotide binding"/>
    <property type="evidence" value="ECO:0007669"/>
    <property type="project" value="TreeGrafter"/>
</dbReference>
<dbReference type="Gene3D" id="3.50.50.60">
    <property type="entry name" value="FAD/NAD(P)-binding domain"/>
    <property type="match status" value="2"/>
</dbReference>
<dbReference type="RefSeq" id="WP_089746478.1">
    <property type="nucleotide sequence ID" value="NZ_FOGF01000013.1"/>
</dbReference>
<name>A0A1H9KF30_9LACT</name>
<dbReference type="Pfam" id="PF07992">
    <property type="entry name" value="Pyr_redox_2"/>
    <property type="match status" value="1"/>
</dbReference>
<evidence type="ECO:0000259" key="5">
    <source>
        <dbReference type="Pfam" id="PF07992"/>
    </source>
</evidence>
<accession>A0A1H9KF30</accession>
<dbReference type="SUPFAM" id="SSF55424">
    <property type="entry name" value="FAD/NAD-linked reductases, dimerisation (C-terminal) domain"/>
    <property type="match status" value="1"/>
</dbReference>